<proteinExistence type="predicted"/>
<reference evidence="1 2" key="1">
    <citation type="submission" date="2015-08" db="EMBL/GenBank/DDBJ databases">
        <authorList>
            <person name="Varghese N."/>
        </authorList>
    </citation>
    <scope>NUCLEOTIDE SEQUENCE [LARGE SCALE GENOMIC DNA]</scope>
    <source>
        <strain evidence="1 2">DSM 18167</strain>
    </source>
</reference>
<accession>A0ABM9U9Q5</accession>
<dbReference type="RefSeq" id="WP_055461006.1">
    <property type="nucleotide sequence ID" value="NZ_CYHC01000017.1"/>
</dbReference>
<evidence type="ECO:0000313" key="1">
    <source>
        <dbReference type="EMBL" id="CUA90980.1"/>
    </source>
</evidence>
<name>A0ABM9U9Q5_9HYPH</name>
<evidence type="ECO:0000313" key="2">
    <source>
        <dbReference type="Proteomes" id="UP000182178"/>
    </source>
</evidence>
<organism evidence="1 2">
    <name type="scientific">Chelatococcus sambhunathii</name>
    <dbReference type="NCBI Taxonomy" id="363953"/>
    <lineage>
        <taxon>Bacteria</taxon>
        <taxon>Pseudomonadati</taxon>
        <taxon>Pseudomonadota</taxon>
        <taxon>Alphaproteobacteria</taxon>
        <taxon>Hyphomicrobiales</taxon>
        <taxon>Chelatococcaceae</taxon>
        <taxon>Chelatococcus</taxon>
    </lineage>
</organism>
<sequence>MKNPLKKPKTLGSILGTFNKTLADLDALINRNSDQISANECAILDLRAEAATLKSENEQALRVSARIKEFVS</sequence>
<keyword evidence="2" id="KW-1185">Reference proteome</keyword>
<dbReference type="Proteomes" id="UP000182178">
    <property type="component" value="Unassembled WGS sequence"/>
</dbReference>
<comment type="caution">
    <text evidence="1">The sequence shown here is derived from an EMBL/GenBank/DDBJ whole genome shotgun (WGS) entry which is preliminary data.</text>
</comment>
<protein>
    <submittedName>
        <fullName evidence="1">Uncharacterized protein</fullName>
    </submittedName>
</protein>
<dbReference type="EMBL" id="CYHC01000017">
    <property type="protein sequence ID" value="CUA90980.1"/>
    <property type="molecule type" value="Genomic_DNA"/>
</dbReference>
<gene>
    <name evidence="1" type="ORF">Ga0061061_11730</name>
</gene>